<dbReference type="Proteomes" id="UP000077315">
    <property type="component" value="Unassembled WGS sequence"/>
</dbReference>
<dbReference type="VEuPathDB" id="FungiDB:PHYBLDRAFT_175756"/>
<proteinExistence type="predicted"/>
<dbReference type="AlphaFoldDB" id="A0A162N4Q3"/>
<reference evidence="2" key="1">
    <citation type="submission" date="2015-06" db="EMBL/GenBank/DDBJ databases">
        <title>Expansion of signal transduction pathways in fungi by whole-genome duplication.</title>
        <authorList>
            <consortium name="DOE Joint Genome Institute"/>
            <person name="Corrochano L.M."/>
            <person name="Kuo A."/>
            <person name="Marcet-Houben M."/>
            <person name="Polaino S."/>
            <person name="Salamov A."/>
            <person name="Villalobos J.M."/>
            <person name="Alvarez M.I."/>
            <person name="Avalos J."/>
            <person name="Benito E.P."/>
            <person name="Benoit I."/>
            <person name="Burger G."/>
            <person name="Camino L.P."/>
            <person name="Canovas D."/>
            <person name="Cerda-Olmedo E."/>
            <person name="Cheng J.-F."/>
            <person name="Dominguez A."/>
            <person name="Elias M."/>
            <person name="Eslava A.P."/>
            <person name="Glaser F."/>
            <person name="Grimwood J."/>
            <person name="Gutierrez G."/>
            <person name="Heitman J."/>
            <person name="Henrissat B."/>
            <person name="Iturriaga E.A."/>
            <person name="Lang B.F."/>
            <person name="Lavin J.L."/>
            <person name="Lee S."/>
            <person name="Li W."/>
            <person name="Lindquist E."/>
            <person name="Lopez-Garcia S."/>
            <person name="Luque E.M."/>
            <person name="Marcos A.T."/>
            <person name="Martin J."/>
            <person name="McCluskey K."/>
            <person name="Medina H.R."/>
            <person name="Miralles-Duran A."/>
            <person name="Miyazaki A."/>
            <person name="Munoz-Torres E."/>
            <person name="Oguiza J.A."/>
            <person name="Ohm R."/>
            <person name="Olmedo M."/>
            <person name="Orejas M."/>
            <person name="Ortiz-Castellanos L."/>
            <person name="Pisabarro A.G."/>
            <person name="Rodriguez-Romero J."/>
            <person name="Ruiz-Herrera J."/>
            <person name="Ruiz-Vazquez R."/>
            <person name="Sanz C."/>
            <person name="Schackwitz W."/>
            <person name="Schmutz J."/>
            <person name="Shahriari M."/>
            <person name="Shelest E."/>
            <person name="Silva-Franco F."/>
            <person name="Soanes D."/>
            <person name="Syed K."/>
            <person name="Tagua V.G."/>
            <person name="Talbot N.J."/>
            <person name="Thon M."/>
            <person name="De vries R.P."/>
            <person name="Wiebenga A."/>
            <person name="Yadav J.S."/>
            <person name="Braun E.L."/>
            <person name="Baker S."/>
            <person name="Garre V."/>
            <person name="Horwitz B."/>
            <person name="Torres-Martinez S."/>
            <person name="Idnurm A."/>
            <person name="Herrera-Estrella A."/>
            <person name="Gabaldon T."/>
            <person name="Grigoriev I.V."/>
        </authorList>
    </citation>
    <scope>NUCLEOTIDE SEQUENCE [LARGE SCALE GENOMIC DNA]</scope>
    <source>
        <strain evidence="2">NRRL 1555(-)</strain>
    </source>
</reference>
<evidence type="ECO:0000313" key="1">
    <source>
        <dbReference type="EMBL" id="OAD65794.1"/>
    </source>
</evidence>
<dbReference type="InParanoid" id="A0A162N4Q3"/>
<name>A0A162N4Q3_PHYB8</name>
<keyword evidence="2" id="KW-1185">Reference proteome</keyword>
<gene>
    <name evidence="1" type="ORF">PHYBLDRAFT_175756</name>
</gene>
<dbReference type="EMBL" id="KV441027">
    <property type="protein sequence ID" value="OAD65794.1"/>
    <property type="molecule type" value="Genomic_DNA"/>
</dbReference>
<organism evidence="1 2">
    <name type="scientific">Phycomyces blakesleeanus (strain ATCC 8743b / DSM 1359 / FGSC 10004 / NBRC 33097 / NRRL 1555)</name>
    <dbReference type="NCBI Taxonomy" id="763407"/>
    <lineage>
        <taxon>Eukaryota</taxon>
        <taxon>Fungi</taxon>
        <taxon>Fungi incertae sedis</taxon>
        <taxon>Mucoromycota</taxon>
        <taxon>Mucoromycotina</taxon>
        <taxon>Mucoromycetes</taxon>
        <taxon>Mucorales</taxon>
        <taxon>Phycomycetaceae</taxon>
        <taxon>Phycomyces</taxon>
    </lineage>
</organism>
<accession>A0A162N4Q3</accession>
<protein>
    <submittedName>
        <fullName evidence="1">Uncharacterized protein</fullName>
    </submittedName>
</protein>
<sequence length="266" mass="30216">MSNTDNTVIQLLQGIQAALISLKSSQKALLGRQEALENKQDTMQLQMTSFYNEFKYWEFPDRTIVISTSTLTGIIPRPVSKINNITLKHIYKMITDDLKIELTEETKRIVNTCTKVICDQLAALPSVQDLGTNPGWSLLSQEDRNRLCINHSIILRDNGIDFTRCHRNWASIARVSQLWRGHKKQEYSDISGKIKRISGMLNMAPSMTTLTMKMIGKISLGKLSNISLLRADIVSCRIFGVDRSKVQKKGKKRAKLINGYDWPVFV</sequence>
<dbReference type="RefSeq" id="XP_018283834.1">
    <property type="nucleotide sequence ID" value="XM_018437566.1"/>
</dbReference>
<dbReference type="GeneID" id="28998472"/>
<evidence type="ECO:0000313" key="2">
    <source>
        <dbReference type="Proteomes" id="UP000077315"/>
    </source>
</evidence>